<organism evidence="1 2">
    <name type="scientific">Micavibrio aeruginosavorus</name>
    <dbReference type="NCBI Taxonomy" id="349221"/>
    <lineage>
        <taxon>Bacteria</taxon>
        <taxon>Pseudomonadati</taxon>
        <taxon>Bdellovibrionota</taxon>
        <taxon>Bdellovibrionia</taxon>
        <taxon>Bdellovibrionales</taxon>
        <taxon>Pseudobdellovibrionaceae</taxon>
        <taxon>Micavibrio</taxon>
    </lineage>
</organism>
<protein>
    <submittedName>
        <fullName evidence="1">Uncharacterized protein</fullName>
    </submittedName>
</protein>
<evidence type="ECO:0000313" key="1">
    <source>
        <dbReference type="EMBL" id="PZO85788.1"/>
    </source>
</evidence>
<evidence type="ECO:0000313" key="2">
    <source>
        <dbReference type="Proteomes" id="UP000249557"/>
    </source>
</evidence>
<dbReference type="AlphaFoldDB" id="A0A2W5BVX5"/>
<dbReference type="Proteomes" id="UP000249557">
    <property type="component" value="Unassembled WGS sequence"/>
</dbReference>
<dbReference type="EMBL" id="QFNK01000134">
    <property type="protein sequence ID" value="PZO85788.1"/>
    <property type="molecule type" value="Genomic_DNA"/>
</dbReference>
<reference evidence="1 2" key="1">
    <citation type="submission" date="2017-08" db="EMBL/GenBank/DDBJ databases">
        <title>Infants hospitalized years apart are colonized by the same room-sourced microbial strains.</title>
        <authorList>
            <person name="Brooks B."/>
            <person name="Olm M.R."/>
            <person name="Firek B.A."/>
            <person name="Baker R."/>
            <person name="Thomas B.C."/>
            <person name="Morowitz M.J."/>
            <person name="Banfield J.F."/>
        </authorList>
    </citation>
    <scope>NUCLEOTIDE SEQUENCE [LARGE SCALE GENOMIC DNA]</scope>
    <source>
        <strain evidence="1">S2_018_000_R2_104</strain>
    </source>
</reference>
<accession>A0A2W5BVX5</accession>
<sequence>MGILATFFRVFGEDRRSLDNHTPAPHRPRAGFEDLHALLVGTNEKTRKQPAQAAPALKR</sequence>
<name>A0A2W5BVX5_9BACT</name>
<comment type="caution">
    <text evidence="1">The sequence shown here is derived from an EMBL/GenBank/DDBJ whole genome shotgun (WGS) entry which is preliminary data.</text>
</comment>
<proteinExistence type="predicted"/>
<gene>
    <name evidence="1" type="ORF">DI626_07045</name>
</gene>